<organism evidence="1 2">
    <name type="scientific">Hygrophoropsis aurantiaca</name>
    <dbReference type="NCBI Taxonomy" id="72124"/>
    <lineage>
        <taxon>Eukaryota</taxon>
        <taxon>Fungi</taxon>
        <taxon>Dikarya</taxon>
        <taxon>Basidiomycota</taxon>
        <taxon>Agaricomycotina</taxon>
        <taxon>Agaricomycetes</taxon>
        <taxon>Agaricomycetidae</taxon>
        <taxon>Boletales</taxon>
        <taxon>Coniophorineae</taxon>
        <taxon>Hygrophoropsidaceae</taxon>
        <taxon>Hygrophoropsis</taxon>
    </lineage>
</organism>
<protein>
    <submittedName>
        <fullName evidence="1">Uncharacterized protein</fullName>
    </submittedName>
</protein>
<evidence type="ECO:0000313" key="1">
    <source>
        <dbReference type="EMBL" id="KAH7905487.1"/>
    </source>
</evidence>
<dbReference type="EMBL" id="MU268180">
    <property type="protein sequence ID" value="KAH7905487.1"/>
    <property type="molecule type" value="Genomic_DNA"/>
</dbReference>
<sequence length="313" mass="34349">MTTRRANHDDPATPPSKRLKENPSKALSADTSDDSNSSNAKDGRQNDGATSSSKTLTRESPSDVTVSPEPPIDSNSANEANSQDLLSSSPHLVAFDDNVKRRVKICETYSSVEKLIFSINRMPNNVSWGSNKPFKNLSDVLCGGATADKIPATFWIVGQATSVYYMKSSTEYADQMSIRILPSTPGSGKKVSDLLTKLSSAPATTADDSGWGVLRVSAWQSKFVNGAKAEPTPFESVFDARDGYGEKDSMPTLSLRDIKPRDVILVETYIKRYFTDRREKWRAFLHLKAVSLIATAPELPEEKKEEESSPISF</sequence>
<gene>
    <name evidence="1" type="ORF">BJ138DRAFT_1105943</name>
</gene>
<comment type="caution">
    <text evidence="1">The sequence shown here is derived from an EMBL/GenBank/DDBJ whole genome shotgun (WGS) entry which is preliminary data.</text>
</comment>
<keyword evidence="2" id="KW-1185">Reference proteome</keyword>
<proteinExistence type="predicted"/>
<accession>A0ACB7ZX80</accession>
<name>A0ACB7ZX80_9AGAM</name>
<dbReference type="Proteomes" id="UP000790377">
    <property type="component" value="Unassembled WGS sequence"/>
</dbReference>
<reference evidence="1" key="1">
    <citation type="journal article" date="2021" name="New Phytol.">
        <title>Evolutionary innovations through gain and loss of genes in the ectomycorrhizal Boletales.</title>
        <authorList>
            <person name="Wu G."/>
            <person name="Miyauchi S."/>
            <person name="Morin E."/>
            <person name="Kuo A."/>
            <person name="Drula E."/>
            <person name="Varga T."/>
            <person name="Kohler A."/>
            <person name="Feng B."/>
            <person name="Cao Y."/>
            <person name="Lipzen A."/>
            <person name="Daum C."/>
            <person name="Hundley H."/>
            <person name="Pangilinan J."/>
            <person name="Johnson J."/>
            <person name="Barry K."/>
            <person name="LaButti K."/>
            <person name="Ng V."/>
            <person name="Ahrendt S."/>
            <person name="Min B."/>
            <person name="Choi I.G."/>
            <person name="Park H."/>
            <person name="Plett J.M."/>
            <person name="Magnuson J."/>
            <person name="Spatafora J.W."/>
            <person name="Nagy L.G."/>
            <person name="Henrissat B."/>
            <person name="Grigoriev I.V."/>
            <person name="Yang Z.L."/>
            <person name="Xu J."/>
            <person name="Martin F.M."/>
        </authorList>
    </citation>
    <scope>NUCLEOTIDE SEQUENCE</scope>
    <source>
        <strain evidence="1">ATCC 28755</strain>
    </source>
</reference>
<evidence type="ECO:0000313" key="2">
    <source>
        <dbReference type="Proteomes" id="UP000790377"/>
    </source>
</evidence>